<gene>
    <name evidence="1" type="ORF">HEP81_08183</name>
</gene>
<dbReference type="EMBL" id="CP051009">
    <property type="protein sequence ID" value="QNT98410.1"/>
    <property type="molecule type" value="Genomic_DNA"/>
</dbReference>
<proteinExistence type="predicted"/>
<geneLocation type="plasmid" evidence="1 2">
    <name>pSGRIFU3</name>
</geneLocation>
<organism evidence="1 2">
    <name type="scientific">Streptomyces griseofuscus</name>
    <dbReference type="NCBI Taxonomy" id="146922"/>
    <lineage>
        <taxon>Bacteria</taxon>
        <taxon>Bacillati</taxon>
        <taxon>Actinomycetota</taxon>
        <taxon>Actinomycetes</taxon>
        <taxon>Kitasatosporales</taxon>
        <taxon>Streptomycetaceae</taxon>
        <taxon>Streptomyces</taxon>
    </lineage>
</organism>
<evidence type="ECO:0000313" key="2">
    <source>
        <dbReference type="Proteomes" id="UP000516422"/>
    </source>
</evidence>
<accession>A0A7H1QDN0</accession>
<dbReference type="KEGG" id="sgf:HEP81_08183"/>
<dbReference type="Proteomes" id="UP000516422">
    <property type="component" value="Plasmid pSGRIFU3"/>
</dbReference>
<protein>
    <submittedName>
        <fullName evidence="1">Uncharacterized protein</fullName>
    </submittedName>
</protein>
<dbReference type="GeneID" id="91467638"/>
<dbReference type="RefSeq" id="WP_037660463.1">
    <property type="nucleotide sequence ID" value="NZ_CP051009.1"/>
</dbReference>
<evidence type="ECO:0000313" key="1">
    <source>
        <dbReference type="EMBL" id="QNT98410.1"/>
    </source>
</evidence>
<dbReference type="AlphaFoldDB" id="A0A7H1QDN0"/>
<sequence length="101" mass="11358">MTQPPYYEVDVPIRSTETPTLRGVHVFTGWADNRDAAVKAAHEVYDAARAAAEAGREIPHDRPDGWSACGYRPGWELDWPAAKAGPWRSPYSWLNSKPFEM</sequence>
<name>A0A7H1QDN0_9ACTN</name>
<reference evidence="1 2" key="1">
    <citation type="submission" date="2020-04" db="EMBL/GenBank/DDBJ databases">
        <title>Characterization and engineering of Streptomyces griseofuscus DSM40191 as a potential heterologous host for expression of BGCs.</title>
        <authorList>
            <person name="Gren T."/>
            <person name="Whitford C.M."/>
            <person name="Mohite O.S."/>
            <person name="Joergensen T.S."/>
            <person name="Nielsen J.B."/>
            <person name="Lee S.Y."/>
            <person name="Weber T."/>
        </authorList>
    </citation>
    <scope>NUCLEOTIDE SEQUENCE [LARGE SCALE GENOMIC DNA]</scope>
    <source>
        <strain evidence="1 2">DSM 40191</strain>
        <plasmid evidence="1 2">pSGRIFU3</plasmid>
    </source>
</reference>
<keyword evidence="1" id="KW-0614">Plasmid</keyword>